<evidence type="ECO:0008006" key="3">
    <source>
        <dbReference type="Google" id="ProtNLM"/>
    </source>
</evidence>
<evidence type="ECO:0000313" key="2">
    <source>
        <dbReference type="Proteomes" id="UP000297753"/>
    </source>
</evidence>
<dbReference type="RefSeq" id="WP_134836737.1">
    <property type="nucleotide sequence ID" value="NZ_SATR01000033.1"/>
</dbReference>
<keyword evidence="2" id="KW-1185">Reference proteome</keyword>
<comment type="caution">
    <text evidence="1">The sequence shown here is derived from an EMBL/GenBank/DDBJ whole genome shotgun (WGS) entry which is preliminary data.</text>
</comment>
<gene>
    <name evidence="1" type="ORF">ELS82_18210</name>
</gene>
<organism evidence="1 2">
    <name type="scientific">Vibrio ouci</name>
    <dbReference type="NCBI Taxonomy" id="2499078"/>
    <lineage>
        <taxon>Bacteria</taxon>
        <taxon>Pseudomonadati</taxon>
        <taxon>Pseudomonadota</taxon>
        <taxon>Gammaproteobacteria</taxon>
        <taxon>Vibrionales</taxon>
        <taxon>Vibrionaceae</taxon>
        <taxon>Vibrio</taxon>
    </lineage>
</organism>
<name>A0A4Y8WBK2_9VIBR</name>
<dbReference type="AlphaFoldDB" id="A0A4Y8WBK2"/>
<protein>
    <recommendedName>
        <fullName evidence="3">Porin</fullName>
    </recommendedName>
</protein>
<reference evidence="1 2" key="1">
    <citation type="submission" date="2019-01" db="EMBL/GenBank/DDBJ databases">
        <title>Vibrio BEI176 sp. nov, a marine bacterium isolated from China: eastern marignal seas.</title>
        <authorList>
            <person name="Li B."/>
        </authorList>
    </citation>
    <scope>NUCLEOTIDE SEQUENCE [LARGE SCALE GENOMIC DNA]</scope>
    <source>
        <strain evidence="1 2">BEI176</strain>
    </source>
</reference>
<sequence>MAEDEVDYSSCHSQPDSAQILDTAFNYVNSRVCQPAIWFDNFFVDERIDEDANAGSVIRWRNDFSYVEGEGYQYKTRLKARFYLPKVTKRLKLVIESDDEDDLFGLFPNNSDDAENVFALRYDWLNSERTSLNFKLTAHPGAEARFRYTYPISEDLLLRATQKVYQKKKLTGESTELDLDYSISPEFLLRWSNFATYEDDIKGWELGSGLTLYQHISDQQALSYQLSTTGTNRPYHYISNTHMSVTYRQNILRPWFFYELIPEYNWSKDPDTEREGEFKATLRLEILFHNI</sequence>
<proteinExistence type="predicted"/>
<dbReference type="Proteomes" id="UP000297753">
    <property type="component" value="Unassembled WGS sequence"/>
</dbReference>
<accession>A0A4Y8WBK2</accession>
<dbReference type="OrthoDB" id="7054989at2"/>
<evidence type="ECO:0000313" key="1">
    <source>
        <dbReference type="EMBL" id="TFH90184.1"/>
    </source>
</evidence>
<dbReference type="EMBL" id="SATR01000033">
    <property type="protein sequence ID" value="TFH90184.1"/>
    <property type="molecule type" value="Genomic_DNA"/>
</dbReference>